<gene>
    <name evidence="1" type="ORF">LCGC14_0165210</name>
</gene>
<name>A0A0F9VAU6_9ZZZZ</name>
<dbReference type="EMBL" id="LAZR01000062">
    <property type="protein sequence ID" value="KKN96877.1"/>
    <property type="molecule type" value="Genomic_DNA"/>
</dbReference>
<reference evidence="1" key="1">
    <citation type="journal article" date="2015" name="Nature">
        <title>Complex archaea that bridge the gap between prokaryotes and eukaryotes.</title>
        <authorList>
            <person name="Spang A."/>
            <person name="Saw J.H."/>
            <person name="Jorgensen S.L."/>
            <person name="Zaremba-Niedzwiedzka K."/>
            <person name="Martijn J."/>
            <person name="Lind A.E."/>
            <person name="van Eijk R."/>
            <person name="Schleper C."/>
            <person name="Guy L."/>
            <person name="Ettema T.J."/>
        </authorList>
    </citation>
    <scope>NUCLEOTIDE SEQUENCE</scope>
</reference>
<evidence type="ECO:0000313" key="1">
    <source>
        <dbReference type="EMBL" id="KKN96877.1"/>
    </source>
</evidence>
<accession>A0A0F9VAU6</accession>
<proteinExistence type="predicted"/>
<organism evidence="1">
    <name type="scientific">marine sediment metagenome</name>
    <dbReference type="NCBI Taxonomy" id="412755"/>
    <lineage>
        <taxon>unclassified sequences</taxon>
        <taxon>metagenomes</taxon>
        <taxon>ecological metagenomes</taxon>
    </lineage>
</organism>
<dbReference type="AlphaFoldDB" id="A0A0F9VAU6"/>
<sequence length="222" mass="25489">MSKATRRQDPRNGKLIATWKWVSKSGKVVEIPVRMSMDTADGPFLDGNKKVGGRMGRRRHRVTDKVQIGVFLSEPRKIEVVGTDVEIVRKTVFSMLGNIYELDWQPYYRVKLTSPFYFDETGTGMSIEYETIEMAQEDGKWMWRYQHNRGFTVEEGQPKTGMDEDEMTALVPVTEENTVALDAICEQIDALRKYISDFMSPEKIQETLRKAVQKLLPVPDAS</sequence>
<comment type="caution">
    <text evidence="1">The sequence shown here is derived from an EMBL/GenBank/DDBJ whole genome shotgun (WGS) entry which is preliminary data.</text>
</comment>
<protein>
    <submittedName>
        <fullName evidence="1">Uncharacterized protein</fullName>
    </submittedName>
</protein>